<dbReference type="RefSeq" id="WP_246109890.1">
    <property type="nucleotide sequence ID" value="NZ_CP036262.1"/>
</dbReference>
<dbReference type="KEGG" id="rml:FF011L_27060"/>
<evidence type="ECO:0000313" key="2">
    <source>
        <dbReference type="Proteomes" id="UP000320672"/>
    </source>
</evidence>
<reference evidence="1 2" key="1">
    <citation type="submission" date="2019-02" db="EMBL/GenBank/DDBJ databases">
        <title>Deep-cultivation of Planctomycetes and their phenomic and genomic characterization uncovers novel biology.</title>
        <authorList>
            <person name="Wiegand S."/>
            <person name="Jogler M."/>
            <person name="Boedeker C."/>
            <person name="Pinto D."/>
            <person name="Vollmers J."/>
            <person name="Rivas-Marin E."/>
            <person name="Kohn T."/>
            <person name="Peeters S.H."/>
            <person name="Heuer A."/>
            <person name="Rast P."/>
            <person name="Oberbeckmann S."/>
            <person name="Bunk B."/>
            <person name="Jeske O."/>
            <person name="Meyerdierks A."/>
            <person name="Storesund J.E."/>
            <person name="Kallscheuer N."/>
            <person name="Luecker S."/>
            <person name="Lage O.M."/>
            <person name="Pohl T."/>
            <person name="Merkel B.J."/>
            <person name="Hornburger P."/>
            <person name="Mueller R.-W."/>
            <person name="Bruemmer F."/>
            <person name="Labrenz M."/>
            <person name="Spormann A.M."/>
            <person name="Op den Camp H."/>
            <person name="Overmann J."/>
            <person name="Amann R."/>
            <person name="Jetten M.S.M."/>
            <person name="Mascher T."/>
            <person name="Medema M.H."/>
            <person name="Devos D.P."/>
            <person name="Kaster A.-K."/>
            <person name="Ovreas L."/>
            <person name="Rohde M."/>
            <person name="Galperin M.Y."/>
            <person name="Jogler C."/>
        </authorList>
    </citation>
    <scope>NUCLEOTIDE SEQUENCE [LARGE SCALE GENOMIC DNA]</scope>
    <source>
        <strain evidence="1 2">FF011L</strain>
    </source>
</reference>
<sequence length="113" mass="12127">MRSRRLCGRLQNGDDHAVNHHVFDGMRFRAAYDQAVSALIEEICERGLDARMLVVVAGSFGGRRRSITSQVVVSGTQVPQGATSGLAGTIGREHFRTSGLMEGTPPSAKNLSS</sequence>
<evidence type="ECO:0000313" key="1">
    <source>
        <dbReference type="EMBL" id="QDS93929.1"/>
    </source>
</evidence>
<organism evidence="1 2">
    <name type="scientific">Roseimaritima multifibrata</name>
    <dbReference type="NCBI Taxonomy" id="1930274"/>
    <lineage>
        <taxon>Bacteria</taxon>
        <taxon>Pseudomonadati</taxon>
        <taxon>Planctomycetota</taxon>
        <taxon>Planctomycetia</taxon>
        <taxon>Pirellulales</taxon>
        <taxon>Pirellulaceae</taxon>
        <taxon>Roseimaritima</taxon>
    </lineage>
</organism>
<keyword evidence="2" id="KW-1185">Reference proteome</keyword>
<protein>
    <submittedName>
        <fullName evidence="1">Uncharacterized protein</fullName>
    </submittedName>
</protein>
<proteinExistence type="predicted"/>
<accession>A0A517MGD0</accession>
<dbReference type="AlphaFoldDB" id="A0A517MGD0"/>
<dbReference type="EMBL" id="CP036262">
    <property type="protein sequence ID" value="QDS93929.1"/>
    <property type="molecule type" value="Genomic_DNA"/>
</dbReference>
<dbReference type="Proteomes" id="UP000320672">
    <property type="component" value="Chromosome"/>
</dbReference>
<name>A0A517MGD0_9BACT</name>
<gene>
    <name evidence="1" type="ORF">FF011L_27060</name>
</gene>